<gene>
    <name evidence="1" type="ORF">GR316_07940</name>
</gene>
<sequence length="106" mass="11269">MFTTILDILQDKGRGIHAYAAVARTAMKMAALHPEQAAGFYVLATTAETFVDLHERMPVSSQELAQAFAAFTDDVTALQEAYEGGDPATILAALNRIAAARAKGEA</sequence>
<evidence type="ECO:0000313" key="1">
    <source>
        <dbReference type="EMBL" id="QUS36205.1"/>
    </source>
</evidence>
<protein>
    <submittedName>
        <fullName evidence="1">Uncharacterized protein</fullName>
    </submittedName>
</protein>
<name>A0A8J8SKQ1_9RHOB</name>
<accession>A0A8J8SKQ1</accession>
<proteinExistence type="predicted"/>
<dbReference type="KEGG" id="fap:GR316_07940"/>
<evidence type="ECO:0000313" key="2">
    <source>
        <dbReference type="Proteomes" id="UP000679284"/>
    </source>
</evidence>
<dbReference type="RefSeq" id="WP_211783426.1">
    <property type="nucleotide sequence ID" value="NZ_CP047289.1"/>
</dbReference>
<organism evidence="1 2">
    <name type="scientific">Falsirhodobacter algicola</name>
    <dbReference type="NCBI Taxonomy" id="2692330"/>
    <lineage>
        <taxon>Bacteria</taxon>
        <taxon>Pseudomonadati</taxon>
        <taxon>Pseudomonadota</taxon>
        <taxon>Alphaproteobacteria</taxon>
        <taxon>Rhodobacterales</taxon>
        <taxon>Paracoccaceae</taxon>
        <taxon>Falsirhodobacter</taxon>
    </lineage>
</organism>
<dbReference type="AlphaFoldDB" id="A0A8J8SKQ1"/>
<dbReference type="EMBL" id="CP047289">
    <property type="protein sequence ID" value="QUS36205.1"/>
    <property type="molecule type" value="Genomic_DNA"/>
</dbReference>
<reference evidence="1" key="1">
    <citation type="submission" date="2020-01" db="EMBL/GenBank/DDBJ databases">
        <authorList>
            <person name="Yang Y."/>
            <person name="Kwon Y.M."/>
        </authorList>
    </citation>
    <scope>NUCLEOTIDE SEQUENCE</scope>
    <source>
        <strain evidence="1">PG104</strain>
    </source>
</reference>
<keyword evidence="2" id="KW-1185">Reference proteome</keyword>
<dbReference type="Proteomes" id="UP000679284">
    <property type="component" value="Chromosome"/>
</dbReference>